<dbReference type="GO" id="GO:0016709">
    <property type="term" value="F:oxidoreductase activity, acting on paired donors, with incorporation or reduction of molecular oxygen, NAD(P)H as one donor, and incorporation of one atom of oxygen"/>
    <property type="evidence" value="ECO:0007669"/>
    <property type="project" value="UniProtKB-ARBA"/>
</dbReference>
<dbReference type="Proteomes" id="UP000194127">
    <property type="component" value="Unassembled WGS sequence"/>
</dbReference>
<dbReference type="PRINTS" id="PR00420">
    <property type="entry name" value="RNGMNOXGNASE"/>
</dbReference>
<keyword evidence="2" id="KW-0285">Flavoprotein</keyword>
<dbReference type="RefSeq" id="XP_024338571.1">
    <property type="nucleotide sequence ID" value="XM_024485711.1"/>
</dbReference>
<feature type="region of interest" description="Disordered" evidence="5">
    <location>
        <begin position="388"/>
        <end position="408"/>
    </location>
</feature>
<dbReference type="InterPro" id="IPR002938">
    <property type="entry name" value="FAD-bd"/>
</dbReference>
<dbReference type="Pfam" id="PF01494">
    <property type="entry name" value="FAD_binding_3"/>
    <property type="match status" value="1"/>
</dbReference>
<evidence type="ECO:0000256" key="3">
    <source>
        <dbReference type="ARBA" id="ARBA00022827"/>
    </source>
</evidence>
<reference evidence="7 8" key="1">
    <citation type="submission" date="2017-04" db="EMBL/GenBank/DDBJ databases">
        <title>Genome Sequence of the Model Brown-Rot Fungus Postia placenta SB12.</title>
        <authorList>
            <consortium name="DOE Joint Genome Institute"/>
            <person name="Gaskell J."/>
            <person name="Kersten P."/>
            <person name="Larrondo L.F."/>
            <person name="Canessa P."/>
            <person name="Martinez D."/>
            <person name="Hibbett D."/>
            <person name="Schmoll M."/>
            <person name="Kubicek C.P."/>
            <person name="Martinez A.T."/>
            <person name="Yadav J."/>
            <person name="Master E."/>
            <person name="Magnuson J.K."/>
            <person name="James T."/>
            <person name="Yaver D."/>
            <person name="Berka R."/>
            <person name="Labutti K."/>
            <person name="Lipzen A."/>
            <person name="Aerts A."/>
            <person name="Barry K."/>
            <person name="Henrissat B."/>
            <person name="Blanchette R."/>
            <person name="Grigoriev I."/>
            <person name="Cullen D."/>
        </authorList>
    </citation>
    <scope>NUCLEOTIDE SEQUENCE [LARGE SCALE GENOMIC DNA]</scope>
    <source>
        <strain evidence="7 8">MAD-698-R-SB12</strain>
    </source>
</reference>
<keyword evidence="4" id="KW-0560">Oxidoreductase</keyword>
<keyword evidence="8" id="KW-1185">Reference proteome</keyword>
<feature type="domain" description="FAD-binding" evidence="6">
    <location>
        <begin position="1"/>
        <end position="344"/>
    </location>
</feature>
<sequence length="552" mass="60168">VGAGPAGLVLALTLRQNGVQVRIIDKETQFRPGQRGTGLQPRTLEVFNFLGVLPDFHAIGLRQVPRRSYKLPGGTEPLMTAYMAPPQEPTPTTPLPNGLHLGQDHTEEILRKHLGKYDSHVELGTELASFEQHPDHVVAHLTKKPEGGEEEQETIVCCWLVGTDGARGVVRKQLGLRFIGETREEQHIVVGEVEVGGLDRNHWHCWGDASTKLLMLRPTENPGTFYMLAGGQINHKKVVADRGELVKFIYDATDRRDLRIGQVPWISEPNIRMVDKFGNGRVFVAGDAAHIHSPTGGQGLNSSVQDSFNLGWKLASVAKGRSSPALLDTYTEERLPVIASMLEKTTELLDRMNAAKHDHPADVDAAWRRGGALTQLGVHYRWSSIVRDERTPPPKQPQDTYGGAAGEGLRAGDRAPDAPGLKIVSLRASDVIGGSYAAGDVTSVFRIIRPTYHIVFIFTKDADWAQSAVNALHEVPPEAVRPVVVLPKDVSTHSDVPGVDIVVVDAEGHAYAGYGASAEQPLIVTIRPDGVVGAIVFEVDGLRKYFSKVFAV</sequence>
<dbReference type="SUPFAM" id="SSF51905">
    <property type="entry name" value="FAD/NAD(P)-binding domain"/>
    <property type="match status" value="1"/>
</dbReference>
<protein>
    <recommendedName>
        <fullName evidence="6">FAD-binding domain-containing protein</fullName>
    </recommendedName>
</protein>
<dbReference type="PANTHER" id="PTHR43004">
    <property type="entry name" value="TRK SYSTEM POTASSIUM UPTAKE PROTEIN"/>
    <property type="match status" value="1"/>
</dbReference>
<evidence type="ECO:0000256" key="1">
    <source>
        <dbReference type="ARBA" id="ARBA00001974"/>
    </source>
</evidence>
<feature type="non-terminal residue" evidence="7">
    <location>
        <position position="1"/>
    </location>
</feature>
<keyword evidence="3" id="KW-0274">FAD</keyword>
<dbReference type="Gene3D" id="3.30.70.2450">
    <property type="match status" value="1"/>
</dbReference>
<dbReference type="OrthoDB" id="2690153at2759"/>
<gene>
    <name evidence="7" type="ORF">POSPLADRAFT_1144581</name>
</gene>
<evidence type="ECO:0000256" key="5">
    <source>
        <dbReference type="SAM" id="MobiDB-lite"/>
    </source>
</evidence>
<evidence type="ECO:0000256" key="4">
    <source>
        <dbReference type="ARBA" id="ARBA00023002"/>
    </source>
</evidence>
<name>A0A1X6MZJ5_9APHY</name>
<evidence type="ECO:0000259" key="6">
    <source>
        <dbReference type="Pfam" id="PF01494"/>
    </source>
</evidence>
<dbReference type="GO" id="GO:0071949">
    <property type="term" value="F:FAD binding"/>
    <property type="evidence" value="ECO:0007669"/>
    <property type="project" value="InterPro"/>
</dbReference>
<comment type="cofactor">
    <cofactor evidence="1">
        <name>FAD</name>
        <dbReference type="ChEBI" id="CHEBI:57692"/>
    </cofactor>
</comment>
<dbReference type="EMBL" id="KZ110598">
    <property type="protein sequence ID" value="OSX61777.1"/>
    <property type="molecule type" value="Genomic_DNA"/>
</dbReference>
<dbReference type="Gene3D" id="3.50.50.60">
    <property type="entry name" value="FAD/NAD(P)-binding domain"/>
    <property type="match status" value="1"/>
</dbReference>
<evidence type="ECO:0000256" key="2">
    <source>
        <dbReference type="ARBA" id="ARBA00022630"/>
    </source>
</evidence>
<dbReference type="InterPro" id="IPR050641">
    <property type="entry name" value="RIFMO-like"/>
</dbReference>
<organism evidence="7 8">
    <name type="scientific">Postia placenta MAD-698-R-SB12</name>
    <dbReference type="NCBI Taxonomy" id="670580"/>
    <lineage>
        <taxon>Eukaryota</taxon>
        <taxon>Fungi</taxon>
        <taxon>Dikarya</taxon>
        <taxon>Basidiomycota</taxon>
        <taxon>Agaricomycotina</taxon>
        <taxon>Agaricomycetes</taxon>
        <taxon>Polyporales</taxon>
        <taxon>Adustoporiaceae</taxon>
        <taxon>Rhodonia</taxon>
    </lineage>
</organism>
<dbReference type="AlphaFoldDB" id="A0A1X6MZJ5"/>
<evidence type="ECO:0000313" key="7">
    <source>
        <dbReference type="EMBL" id="OSX61777.1"/>
    </source>
</evidence>
<evidence type="ECO:0000313" key="8">
    <source>
        <dbReference type="Proteomes" id="UP000194127"/>
    </source>
</evidence>
<proteinExistence type="predicted"/>
<accession>A0A1X6MZJ5</accession>
<dbReference type="InterPro" id="IPR036188">
    <property type="entry name" value="FAD/NAD-bd_sf"/>
</dbReference>
<dbReference type="STRING" id="670580.A0A1X6MZJ5"/>
<dbReference type="GeneID" id="36330660"/>
<dbReference type="PANTHER" id="PTHR43004:SF19">
    <property type="entry name" value="BINDING MONOOXYGENASE, PUTATIVE (JCVI)-RELATED"/>
    <property type="match status" value="1"/>
</dbReference>
<dbReference type="Gene3D" id="3.40.30.120">
    <property type="match status" value="1"/>
</dbReference>